<evidence type="ECO:0000256" key="1">
    <source>
        <dbReference type="ARBA" id="ARBA00010843"/>
    </source>
</evidence>
<dbReference type="EMBL" id="KV943099">
    <property type="protein sequence ID" value="PIO26978.1"/>
    <property type="molecule type" value="Genomic_DNA"/>
</dbReference>
<dbReference type="GO" id="GO:0008270">
    <property type="term" value="F:zinc ion binding"/>
    <property type="evidence" value="ECO:0007669"/>
    <property type="project" value="UniProtKB-KW"/>
</dbReference>
<proteinExistence type="inferred from homology"/>
<evidence type="ECO:0000259" key="9">
    <source>
        <dbReference type="PROSITE" id="PS52027"/>
    </source>
</evidence>
<organism evidence="10 11">
    <name type="scientific">Aquarana catesbeiana</name>
    <name type="common">American bullfrog</name>
    <name type="synonym">Rana catesbeiana</name>
    <dbReference type="NCBI Taxonomy" id="8400"/>
    <lineage>
        <taxon>Eukaryota</taxon>
        <taxon>Metazoa</taxon>
        <taxon>Chordata</taxon>
        <taxon>Craniata</taxon>
        <taxon>Vertebrata</taxon>
        <taxon>Euteleostomi</taxon>
        <taxon>Amphibia</taxon>
        <taxon>Batrachia</taxon>
        <taxon>Anura</taxon>
        <taxon>Neobatrachia</taxon>
        <taxon>Ranoidea</taxon>
        <taxon>Ranidae</taxon>
        <taxon>Aquarana</taxon>
    </lineage>
</organism>
<dbReference type="Pfam" id="PF13913">
    <property type="entry name" value="zf-C2HC_2"/>
    <property type="match status" value="2"/>
</dbReference>
<evidence type="ECO:0000256" key="6">
    <source>
        <dbReference type="PROSITE-ProRule" id="PRU01371"/>
    </source>
</evidence>
<dbReference type="InterPro" id="IPR026104">
    <property type="entry name" value="ZNF_C2HC_dom_1C"/>
</dbReference>
<evidence type="ECO:0000256" key="8">
    <source>
        <dbReference type="SAM" id="MobiDB-lite"/>
    </source>
</evidence>
<reference evidence="11" key="1">
    <citation type="journal article" date="2017" name="Nat. Commun.">
        <title>The North American bullfrog draft genome provides insight into hormonal regulation of long noncoding RNA.</title>
        <authorList>
            <person name="Hammond S.A."/>
            <person name="Warren R.L."/>
            <person name="Vandervalk B.P."/>
            <person name="Kucuk E."/>
            <person name="Khan H."/>
            <person name="Gibb E.A."/>
            <person name="Pandoh P."/>
            <person name="Kirk H."/>
            <person name="Zhao Y."/>
            <person name="Jones M."/>
            <person name="Mungall A.J."/>
            <person name="Coope R."/>
            <person name="Pleasance S."/>
            <person name="Moore R.A."/>
            <person name="Holt R.A."/>
            <person name="Round J.M."/>
            <person name="Ohora S."/>
            <person name="Walle B.V."/>
            <person name="Veldhoen N."/>
            <person name="Helbing C.C."/>
            <person name="Birol I."/>
        </authorList>
    </citation>
    <scope>NUCLEOTIDE SEQUENCE [LARGE SCALE GENOMIC DNA]</scope>
</reference>
<keyword evidence="2" id="KW-0479">Metal-binding</keyword>
<keyword evidence="11" id="KW-1185">Reference proteome</keyword>
<sequence>MARLKMASNAYPEGLAESRLPTLQAPKMLSRLEMLKNDYQERNLRVKEEKMMTLLKQQQERISHRATNSSLYTAYPSQHKSFHEVHQHPYSSPWAPEESAWASNWTVSKRTAGIDRAHPLKPVYHRKASTHVPDSHHPPSANRYKPLPVQEQVRSKSGPARTNPWQQLEKNESNLEAEIRRKEALLREKLRKTEEELRRIQREREEVEMEDRRVHEIQDTRRVRAATTHNTTTKTYHYSGYREEKDREDRHHHVEDRFYQDIEAKSQIQEPTSDRSTKFIRQTKNVTPPLTNGSSHITVAPQDAHTNRSAIGDHVEDSEEDLVPCELCGRRFMVQRLEKHMQVCQKMLNSKRKVFDSSKARAKGTDLEQYLHTKGRTKDPPPQVKGSSWRQKHESFIRTIRQARLVQDVVSKGGKASDVPPPPPEENPDYVTCPHCSRRFAPRPAERHIPMCATIKSRPCPPPARRR</sequence>
<evidence type="ECO:0000256" key="4">
    <source>
        <dbReference type="ARBA" id="ARBA00022833"/>
    </source>
</evidence>
<dbReference type="PANTHER" id="PTHR14649">
    <property type="entry name" value="ZINC FINGER C2HC DOMAIN-CONTAINING PROTEIN 1C"/>
    <property type="match status" value="1"/>
</dbReference>
<evidence type="ECO:0000313" key="10">
    <source>
        <dbReference type="EMBL" id="PIO26978.1"/>
    </source>
</evidence>
<feature type="region of interest" description="Disordered" evidence="8">
    <location>
        <begin position="411"/>
        <end position="430"/>
    </location>
</feature>
<keyword evidence="3 6" id="KW-0863">Zinc-finger</keyword>
<dbReference type="Proteomes" id="UP000228934">
    <property type="component" value="Unassembled WGS sequence"/>
</dbReference>
<evidence type="ECO:0000256" key="2">
    <source>
        <dbReference type="ARBA" id="ARBA00022723"/>
    </source>
</evidence>
<comment type="similarity">
    <text evidence="1">Belongs to the ZC2HC1 family.</text>
</comment>
<feature type="coiled-coil region" evidence="7">
    <location>
        <begin position="165"/>
        <end position="220"/>
    </location>
</feature>
<evidence type="ECO:0000256" key="5">
    <source>
        <dbReference type="ARBA" id="ARBA00023054"/>
    </source>
</evidence>
<gene>
    <name evidence="10" type="ORF">AB205_0089350</name>
</gene>
<dbReference type="InterPro" id="IPR049899">
    <property type="entry name" value="Znf_C2HC_C3H"/>
</dbReference>
<accession>A0A2G9RGH0</accession>
<keyword evidence="4" id="KW-0862">Zinc</keyword>
<evidence type="ECO:0000313" key="11">
    <source>
        <dbReference type="Proteomes" id="UP000228934"/>
    </source>
</evidence>
<dbReference type="PANTHER" id="PTHR14649:SF1">
    <property type="entry name" value="ZINC FINGER C2HC DOMAIN-CONTAINING PROTEIN 1C"/>
    <property type="match status" value="1"/>
</dbReference>
<evidence type="ECO:0000256" key="3">
    <source>
        <dbReference type="ARBA" id="ARBA00022771"/>
    </source>
</evidence>
<dbReference type="PROSITE" id="PS52027">
    <property type="entry name" value="ZF_C2HC_C3H"/>
    <property type="match status" value="2"/>
</dbReference>
<feature type="domain" description="C2HC/C3H-type" evidence="9">
    <location>
        <begin position="429"/>
        <end position="458"/>
    </location>
</feature>
<feature type="domain" description="C2HC/C3H-type" evidence="9">
    <location>
        <begin position="321"/>
        <end position="350"/>
    </location>
</feature>
<evidence type="ECO:0000256" key="7">
    <source>
        <dbReference type="SAM" id="Coils"/>
    </source>
</evidence>
<dbReference type="Gene3D" id="3.30.160.60">
    <property type="entry name" value="Classic Zinc Finger"/>
    <property type="match status" value="1"/>
</dbReference>
<protein>
    <recommendedName>
        <fullName evidence="9">C2HC/C3H-type domain-containing protein</fullName>
    </recommendedName>
</protein>
<name>A0A2G9RGH0_AQUCT</name>
<dbReference type="AlphaFoldDB" id="A0A2G9RGH0"/>
<keyword evidence="5 7" id="KW-0175">Coiled coil</keyword>
<dbReference type="OrthoDB" id="10255185at2759"/>